<comment type="caution">
    <text evidence="2">The sequence shown here is derived from an EMBL/GenBank/DDBJ whole genome shotgun (WGS) entry which is preliminary data.</text>
</comment>
<evidence type="ECO:0000256" key="1">
    <source>
        <dbReference type="SAM" id="Coils"/>
    </source>
</evidence>
<sequence>MPLRSSRDETEALLRTQIQEHLEDIADVTRRQDQELNELRKRYEQEFNDIRKRHETETNIIHDSLVDKYRQLNSMQPVSKLPPELLIGIFEHLVTSCIQSFSFTYHWVIETLHVYSHWRAVALGAPTLWCYIDLAKPVASRYMLERSQGCPLEVFERLLLPMDPAERRREALITEVFGQHSHRIQGVHAFANEYYATHTHTVPLFPLIPLTLSDLQSSTTSSTSWRTWITQLPNLKRLVLKGRWTLPAGLLSDYHFPPELEILKLELSIASDTPPVASVLTSLRNCTGVDSRLTELVLTWDAGGSSLLPSDNSFPVLHFPKLRYLSVGDNGPDCTWMLQHIVASPSVRLHVNGNFLYEVVSEAVEKAVLNLISVLLPIQTGGAIAPILQLSIVTESLHNVSRIAFNGFTTPVYSVHPIPDDNSPLRVFSVAFTLPRSWRHRTVEPLLEQYCAHLPISNVQTLHLKYSWGTSSRPPSLYKMILAMPAVSSVHMDVKDTFQILPDLLKPHHTDDKEKFLLLPILTRIDLGRMDNEFEQAASDFYAICENIKQSLFARARISMLPLKVERKVFLYTSKTFLNALVDAFTMGAGYLRGPIWVELEKSGVLVEQFPYSDWDVAIVRIRKMGWRDSLFFRFFVAYTPTTTDVELLP</sequence>
<keyword evidence="1" id="KW-0175">Coiled coil</keyword>
<dbReference type="Proteomes" id="UP001385951">
    <property type="component" value="Unassembled WGS sequence"/>
</dbReference>
<evidence type="ECO:0000313" key="2">
    <source>
        <dbReference type="EMBL" id="KAK7690851.1"/>
    </source>
</evidence>
<keyword evidence="3" id="KW-1185">Reference proteome</keyword>
<evidence type="ECO:0000313" key="3">
    <source>
        <dbReference type="Proteomes" id="UP001385951"/>
    </source>
</evidence>
<organism evidence="2 3">
    <name type="scientific">Cerrena zonata</name>
    <dbReference type="NCBI Taxonomy" id="2478898"/>
    <lineage>
        <taxon>Eukaryota</taxon>
        <taxon>Fungi</taxon>
        <taxon>Dikarya</taxon>
        <taxon>Basidiomycota</taxon>
        <taxon>Agaricomycotina</taxon>
        <taxon>Agaricomycetes</taxon>
        <taxon>Polyporales</taxon>
        <taxon>Cerrenaceae</taxon>
        <taxon>Cerrena</taxon>
    </lineage>
</organism>
<evidence type="ECO:0008006" key="4">
    <source>
        <dbReference type="Google" id="ProtNLM"/>
    </source>
</evidence>
<name>A0AAW0GD49_9APHY</name>
<accession>A0AAW0GD49</accession>
<gene>
    <name evidence="2" type="ORF">QCA50_005953</name>
</gene>
<proteinExistence type="predicted"/>
<dbReference type="EMBL" id="JASBNA010000006">
    <property type="protein sequence ID" value="KAK7690851.1"/>
    <property type="molecule type" value="Genomic_DNA"/>
</dbReference>
<reference evidence="2 3" key="1">
    <citation type="submission" date="2022-09" db="EMBL/GenBank/DDBJ databases">
        <authorList>
            <person name="Palmer J.M."/>
        </authorList>
    </citation>
    <scope>NUCLEOTIDE SEQUENCE [LARGE SCALE GENOMIC DNA]</scope>
    <source>
        <strain evidence="2 3">DSM 7382</strain>
    </source>
</reference>
<feature type="coiled-coil region" evidence="1">
    <location>
        <begin position="22"/>
        <end position="53"/>
    </location>
</feature>
<protein>
    <recommendedName>
        <fullName evidence="4">F-box domain-containing protein</fullName>
    </recommendedName>
</protein>
<dbReference type="AlphaFoldDB" id="A0AAW0GD49"/>